<feature type="domain" description="CBM6" evidence="6">
    <location>
        <begin position="1642"/>
        <end position="1770"/>
    </location>
</feature>
<dbReference type="Pfam" id="PF20736">
    <property type="entry name" value="Glyco_hydro127M"/>
    <property type="match status" value="1"/>
</dbReference>
<dbReference type="GO" id="GO:0030246">
    <property type="term" value="F:carbohydrate binding"/>
    <property type="evidence" value="ECO:0007669"/>
    <property type="project" value="InterPro"/>
</dbReference>
<proteinExistence type="inferred from homology"/>
<keyword evidence="2 5" id="KW-0732">Signal</keyword>
<dbReference type="Proteomes" id="UP000653127">
    <property type="component" value="Unassembled WGS sequence"/>
</dbReference>
<dbReference type="Pfam" id="PF07944">
    <property type="entry name" value="Beta-AFase-like_GH127_cat"/>
    <property type="match status" value="1"/>
</dbReference>
<dbReference type="SUPFAM" id="SSF75005">
    <property type="entry name" value="Arabinanase/levansucrase/invertase"/>
    <property type="match status" value="1"/>
</dbReference>
<dbReference type="InterPro" id="IPR023296">
    <property type="entry name" value="Glyco_hydro_beta-prop_sf"/>
</dbReference>
<dbReference type="PROSITE" id="PS51257">
    <property type="entry name" value="PROKAR_LIPOPROTEIN"/>
    <property type="match status" value="1"/>
</dbReference>
<dbReference type="Pfam" id="PF06439">
    <property type="entry name" value="3keto-disac_hyd"/>
    <property type="match status" value="1"/>
</dbReference>
<protein>
    <submittedName>
        <fullName evidence="7">Glycoside hydrolase family 127 protein</fullName>
    </submittedName>
</protein>
<sequence length="2574" mass="281829">MAKKNLLSRVVSVVLSVAMACSPLTAYAQTAGTGAAEDPIFNYNFNQGELEEAPFAQLPMGAVQAEDWLLQQLYLQKNGLTGYIHNNLAIYSEASAWRGGSGDNWEKGPYYLRGLTSLAWVLDDDELKAKAQEWIDALLATQRFDGFFGPESNTDWWPRMVMVQILRDYYEATVYAGEPDERIIDFLEKYFRYQQEQKPQLSSWGSARGGDNIEVVLWYYNHIYDPANPEASEWLIDLANTLYATTYNWTDVFTDTTVRQHVVNTTQGMKTPAVIYQITGSQRDRNALREGLFNLGIDHGRVDSLANADELARENYPYRGTETCSVVESILSDAISMRILGEGWLGDELEHLAYNSLPVCYSPDFTGHNYYQAQNQVLATHGSHESLQEYGDSFAFSAPSGYECCFPNMHMGWPKFVQNMWMATVDGGMAVISYGPNSVTAPVAGGKTAEFRQETNYPFNGDISITYGGDTASFPLKLRIPEWCEAPSFQVNGTAVGGDVVNGFLTIEREWKAGDVVEAQFPMEVRTSTWYNNSVVVDRGPLTYSVKVEEDWRVVENPNDTRSGNSYPQLDERFPNHEVYAASEWNYGLVIDPDDPASSFTVEVADEIPLQPFTVQNAPVKIKVTGQTIPQWEVMGNVVPEPPYSPIAADTSLQKEIELIPYGCGRLRITQIPTIGEAPAGGVTTRTAATATTKTQDGEKVVEFDNVMVRNADSYTLKIHYTGSGSLRMNINTKYNQTINFAEGGDPIVVENLQNIVPGGGYFRFDYGQYNNIRFFGDDAVEITELEIIPTGLVEKPEILSAKSNANGTGVTIKTNVTRDDAFFTVDYGTESGVYTTHASGFRSETAAITGLENGKTYYFRVGALLGGVETYSEEVAVLVKSSEASKPNFVGDFSDDANKADWTVYDPNNAVKFEDGEMKVSASTDIRMGAGEEAWTDYAVEATISGEANPSNNFGIMFRATGITGKGPDAYNGYYAGIGYSYAAKGYALCVGYADGGWHDIGYVPVDYQAGKDYNLKVLVAGSKFAVYLDGELKYEHEDARFANGLAGVRSYNVPFNVSAFEIRELTDDEMISLGKDPAIFKDDFSDPTASAAKWKLYDPNNAVSFEAGKMAVSPSQNLKILAQTDALTDFAAEAKVSGPANPVNNFGIMFRCNNVTDTNGDSYQGYYAGIGYDTQSREYGLIVGKSNNAWGRITSVADVGYEAGKVYDLKVLAKGGEFIIFVDGVERYRFEDASYASGTIGLRSWNQAFDTTAFEVRNLTADELALFEEEEEPIVPEVANFADDFEDATASAAKWRLCGDKSSMNFADGKLAFAASTNVKAVAGSENWTDYVAEVTLNLQSARSNNVGLMYRVTDVSENGSDNYYGYYVGIGKSGTSCMILGYGANGWHQMKTIPHEFEVGVDYRIKVVLSGDRIAIYLDDNLMSVFYDDLYDHGMIGLRGYGEAFTADDIVVRPVTDEDLKVFDGLKRYVDSGYSAYGIAQLKFSRFGGADGYKMVSGTESGNYTKEVYELIAHTTSLTKTAISGLENGKPHYLRIASVSGGVQTGISDEIVVTPGEREDISEELASLSALTETSRAIANEGYTEASWYRLQWAIENAEKVLASAGSNRMDVQLAENCLKIGANELEASTDEPDEYITVKYEAENATLTSPAAAVSRGDASGGKKVGTIDNGNATVTFTVYVPAAGEYAVNIAADGEVSAFPNPSHKYYVNGDTANAKIVNYDKATKWDVWTEYPLTVNLNAGLNTITFTHSGVNASFAELDYLTLTYVAPKLKSISVDGAALEGFDPAVKQYELVIDDEIPTVDAALAASSTSNYELEIIQATAATMEAKINILFPGTTQVADSYTVSFRYAEKVMEKLEAEDAVITLPAKVRDHAGASGGKKVGYIDNADATITFTLDAPAAGSYRIDIVSGSGSDQPNASQKYYVNGDADNAQIVEYEPNGWDNWGTYPVQVELEQGENTFTITHSGRTGSFSELDYIVFYTDYPEVTGITLDGESLDGFDANISDYEVDVESLDNLPVVGIDFDNEDYDVAIEQPTRESLAATITLSHKVDLTFSVTYTLKFFDEHAFTNPIVNFGADPYVTYHDGYYYYVRVHNDKAIYVFRSPELNRIASTQPYLVYSPSGDEPNQELWAPEIHYVDGCWYIYYTGGAGSNHRMYVLKSKTENPLEGFEFVGELAPETERWAIDQTILEHEGKLYAIWSGWDGFENVDQRIYIAEMSDPMTIVGDRVELSKPEYDWEKQGGTPHINEGAQVVKSPDGTVNILYSASGSWSDDYCLGQLTLKEGGDPMNAADWVKSEEAVFEKNPAVKTYSTGHACFVKSPDGTEDYMVYHATKESGQGWSGRGVRTQKFTWNEDGTPNLGEAIGYGSRVNLPSGTPIIERERYEAEDAALANGAAAESTYNSSNGKKVTGLGSEGASATFTVNAKEAGSYKLYLGAATGSADAGLAVSVNGGEAMEKPVVAFNAGKVNGMISDNWVGYELEIKLNEGENTIVVSKSAELTAAELDYIELELLKNEIPSDVDKAALKELVEAIDGKYEESGYTAESWAELEKALEEAKAVIAKADA</sequence>
<evidence type="ECO:0000256" key="5">
    <source>
        <dbReference type="SAM" id="SignalP"/>
    </source>
</evidence>
<dbReference type="Gene3D" id="2.115.10.20">
    <property type="entry name" value="Glycosyl hydrolase domain, family 43"/>
    <property type="match status" value="1"/>
</dbReference>
<dbReference type="PROSITE" id="PS51175">
    <property type="entry name" value="CBM6"/>
    <property type="match status" value="3"/>
</dbReference>
<dbReference type="InterPro" id="IPR008979">
    <property type="entry name" value="Galactose-bd-like_sf"/>
</dbReference>
<keyword evidence="8" id="KW-1185">Reference proteome</keyword>
<dbReference type="Gene3D" id="2.60.120.560">
    <property type="entry name" value="Exo-inulinase, domain 1"/>
    <property type="match status" value="3"/>
</dbReference>
<evidence type="ECO:0000256" key="1">
    <source>
        <dbReference type="ARBA" id="ARBA00009865"/>
    </source>
</evidence>
<dbReference type="InterPro" id="IPR006710">
    <property type="entry name" value="Glyco_hydro_43"/>
</dbReference>
<dbReference type="SUPFAM" id="SSF49785">
    <property type="entry name" value="Galactose-binding domain-like"/>
    <property type="match status" value="3"/>
</dbReference>
<dbReference type="InterPro" id="IPR012878">
    <property type="entry name" value="Beta-AFase-like_GH127_cat"/>
</dbReference>
<dbReference type="InterPro" id="IPR005084">
    <property type="entry name" value="CBM6"/>
</dbReference>
<feature type="signal peptide" evidence="5">
    <location>
        <begin position="1"/>
        <end position="28"/>
    </location>
</feature>
<keyword evidence="4" id="KW-0326">Glycosidase</keyword>
<dbReference type="EMBL" id="JACRST010000030">
    <property type="protein sequence ID" value="MBC8547657.1"/>
    <property type="molecule type" value="Genomic_DNA"/>
</dbReference>
<comment type="similarity">
    <text evidence="1">Belongs to the glycosyl hydrolase 43 family.</text>
</comment>
<dbReference type="InterPro" id="IPR049046">
    <property type="entry name" value="Beta-AFase-like_GH127_middle"/>
</dbReference>
<reference evidence="7" key="1">
    <citation type="submission" date="2020-08" db="EMBL/GenBank/DDBJ databases">
        <title>Genome public.</title>
        <authorList>
            <person name="Liu C."/>
            <person name="Sun Q."/>
        </authorList>
    </citation>
    <scope>NUCLEOTIDE SEQUENCE</scope>
    <source>
        <strain evidence="7">NSJ-31</strain>
    </source>
</reference>
<evidence type="ECO:0000256" key="4">
    <source>
        <dbReference type="ARBA" id="ARBA00023295"/>
    </source>
</evidence>
<dbReference type="Gene3D" id="2.60.120.260">
    <property type="entry name" value="Galactose-binding domain-like"/>
    <property type="match status" value="3"/>
</dbReference>
<evidence type="ECO:0000256" key="3">
    <source>
        <dbReference type="ARBA" id="ARBA00022801"/>
    </source>
</evidence>
<dbReference type="GO" id="GO:0004553">
    <property type="term" value="F:hydrolase activity, hydrolyzing O-glycosyl compounds"/>
    <property type="evidence" value="ECO:0007669"/>
    <property type="project" value="InterPro"/>
</dbReference>
<evidence type="ECO:0000313" key="8">
    <source>
        <dbReference type="Proteomes" id="UP000653127"/>
    </source>
</evidence>
<dbReference type="Gene3D" id="1.20.1270.70">
    <property type="entry name" value="Designed single chain three-helix bundle"/>
    <property type="match status" value="1"/>
</dbReference>
<feature type="domain" description="CBM6" evidence="6">
    <location>
        <begin position="1861"/>
        <end position="1987"/>
    </location>
</feature>
<gene>
    <name evidence="7" type="ORF">H8711_12085</name>
</gene>
<evidence type="ECO:0000256" key="2">
    <source>
        <dbReference type="ARBA" id="ARBA00022729"/>
    </source>
</evidence>
<dbReference type="Pfam" id="PF03422">
    <property type="entry name" value="CBM_6"/>
    <property type="match status" value="1"/>
</dbReference>
<dbReference type="Gene3D" id="2.60.40.10">
    <property type="entry name" value="Immunoglobulins"/>
    <property type="match status" value="1"/>
</dbReference>
<organism evidence="7 8">
    <name type="scientific">Ligaoa zhengdingensis</name>
    <dbReference type="NCBI Taxonomy" id="2763658"/>
    <lineage>
        <taxon>Bacteria</taxon>
        <taxon>Bacillati</taxon>
        <taxon>Bacillota</taxon>
        <taxon>Clostridia</taxon>
        <taxon>Eubacteriales</taxon>
        <taxon>Oscillospiraceae</taxon>
        <taxon>Ligaoa</taxon>
    </lineage>
</organism>
<feature type="non-terminal residue" evidence="7">
    <location>
        <position position="2574"/>
    </location>
</feature>
<dbReference type="InterPro" id="IPR013783">
    <property type="entry name" value="Ig-like_fold"/>
</dbReference>
<dbReference type="InterPro" id="IPR010496">
    <property type="entry name" value="AL/BT2_dom"/>
</dbReference>
<feature type="chain" id="PRO_5036920190" evidence="5">
    <location>
        <begin position="29"/>
        <end position="2574"/>
    </location>
</feature>
<feature type="domain" description="CBM6" evidence="6">
    <location>
        <begin position="2390"/>
        <end position="2519"/>
    </location>
</feature>
<evidence type="ECO:0000313" key="7">
    <source>
        <dbReference type="EMBL" id="MBC8547657.1"/>
    </source>
</evidence>
<dbReference type="CDD" id="cd18820">
    <property type="entry name" value="GH43_LbAraf43-like"/>
    <property type="match status" value="1"/>
</dbReference>
<dbReference type="GO" id="GO:0005975">
    <property type="term" value="P:carbohydrate metabolic process"/>
    <property type="evidence" value="ECO:0007669"/>
    <property type="project" value="InterPro"/>
</dbReference>
<name>A0A926E1Y6_9FIRM</name>
<accession>A0A926E1Y6</accession>
<comment type="caution">
    <text evidence="7">The sequence shown here is derived from an EMBL/GenBank/DDBJ whole genome shotgun (WGS) entry which is preliminary data.</text>
</comment>
<dbReference type="PANTHER" id="PTHR43817">
    <property type="entry name" value="GLYCOSYL HYDROLASE"/>
    <property type="match status" value="1"/>
</dbReference>
<dbReference type="PANTHER" id="PTHR43817:SF1">
    <property type="entry name" value="HYDROLASE, FAMILY 43, PUTATIVE (AFU_ORTHOLOGUE AFUA_3G01660)-RELATED"/>
    <property type="match status" value="1"/>
</dbReference>
<dbReference type="Pfam" id="PF04616">
    <property type="entry name" value="Glyco_hydro_43"/>
    <property type="match status" value="1"/>
</dbReference>
<dbReference type="RefSeq" id="WP_249283697.1">
    <property type="nucleotide sequence ID" value="NZ_JACRST010000030.1"/>
</dbReference>
<evidence type="ECO:0000259" key="6">
    <source>
        <dbReference type="PROSITE" id="PS51175"/>
    </source>
</evidence>
<keyword evidence="3 7" id="KW-0378">Hydrolase</keyword>